<gene>
    <name evidence="10" type="ORF">WOU_03013</name>
</gene>
<evidence type="ECO:0000313" key="10">
    <source>
        <dbReference type="EMBL" id="EOK08846.1"/>
    </source>
</evidence>
<dbReference type="EMBL" id="ASDZ01000038">
    <property type="protein sequence ID" value="EOK08846.1"/>
    <property type="molecule type" value="Genomic_DNA"/>
</dbReference>
<accession>R3K5T6</accession>
<comment type="caution">
    <text evidence="10">The sequence shown here is derived from an EMBL/GenBank/DDBJ whole genome shotgun (WGS) entry which is preliminary data.</text>
</comment>
<evidence type="ECO:0000256" key="1">
    <source>
        <dbReference type="ARBA" id="ARBA00022512"/>
    </source>
</evidence>
<evidence type="ECO:0000256" key="5">
    <source>
        <dbReference type="ARBA" id="ARBA00023088"/>
    </source>
</evidence>
<feature type="domain" description="Gram-positive cocci surface proteins LPxTG" evidence="9">
    <location>
        <begin position="664"/>
        <end position="698"/>
    </location>
</feature>
<evidence type="ECO:0000256" key="7">
    <source>
        <dbReference type="SAM" id="Phobius"/>
    </source>
</evidence>
<feature type="compositionally biased region" description="Low complexity" evidence="6">
    <location>
        <begin position="64"/>
        <end position="81"/>
    </location>
</feature>
<evidence type="ECO:0000256" key="3">
    <source>
        <dbReference type="ARBA" id="ARBA00022729"/>
    </source>
</evidence>
<sequence length="698" mass="76555">MKKKIYTHLSLLVMISSSIATPLPVLAEVSNIDSSMQEEQKDNDRTERTNGEETGTSSNLENATEVSENNSINESSTLETTQQTASRERFSAKNLDSTGISLSPTNLNKEMSARNIITFTYSIKTTLENGIKKGDKIVLEVPSAGFNYESISVVGLPTYFAQSIDQVNNQIVFTATQDISYESESATSFSVVGNPTKTAENTDVLKPISYPVSSTYIPSDGEIVNLLPTDTVLLVRNVSSNFSGVTAAVYPGLENSKVFDSSRYTNNFKGLLDADTGYYIFNQNAQLFTMGSFNTSNNRVKKSSGHIRSNFEIDKDSLKQSFLNGEVIDSINTVMDADNKGFTYTINNMPLFPTNGWSQYISFFVITNSSSDIVTVKNDYTITNDLDEIKQGTDEKTGLYGVNPDGKFIPRITGEDTTVYTSDPKLDLISLVKATDIKDGDITKNIKIENNGGFDQSKPGSYNVTYSVMNSDKVVATKTIIISVLYKDAKPVTINYVDEEGNTLAESDTLNGKVGLPYETKAKSINGWTVKTTPDNATGTFSEEAQTVTYVYERTDAKSVTVNYVDGEGNALAERDTLNGKVGLPYETKAKSINGWTVKTTPDNATGTFSEEAQTVTYVYERTDAKPDTVNYVDEEGNTHTPTTQSKLIRTARSETPTTSKNYLPKTGEQKIGWLTIIGVLLIGSTGGYLYFRKKVKS</sequence>
<keyword evidence="5" id="KW-0572">Peptidoglycan-anchor</keyword>
<protein>
    <submittedName>
        <fullName evidence="10">LPXTG-domain-containing protein cell wall anchor domain</fullName>
    </submittedName>
</protein>
<keyword evidence="1" id="KW-0134">Cell wall</keyword>
<evidence type="ECO:0000313" key="11">
    <source>
        <dbReference type="Proteomes" id="UP000013638"/>
    </source>
</evidence>
<dbReference type="HOGENOM" id="CLU_024735_0_0_9"/>
<name>R3K5T6_ENTFL</name>
<dbReference type="NCBIfam" id="TIGR01167">
    <property type="entry name" value="LPXTG_anchor"/>
    <property type="match status" value="1"/>
</dbReference>
<evidence type="ECO:0000256" key="8">
    <source>
        <dbReference type="SAM" id="SignalP"/>
    </source>
</evidence>
<dbReference type="AlphaFoldDB" id="R3K5T6"/>
<organism evidence="10 11">
    <name type="scientific">Enterococcus faecalis ATCC 6055</name>
    <dbReference type="NCBI Taxonomy" id="1169311"/>
    <lineage>
        <taxon>Bacteria</taxon>
        <taxon>Bacillati</taxon>
        <taxon>Bacillota</taxon>
        <taxon>Bacilli</taxon>
        <taxon>Lactobacillales</taxon>
        <taxon>Enterococcaceae</taxon>
        <taxon>Enterococcus</taxon>
    </lineage>
</organism>
<keyword evidence="7" id="KW-0472">Membrane</keyword>
<keyword evidence="7" id="KW-0812">Transmembrane</keyword>
<feature type="transmembrane region" description="Helical" evidence="7">
    <location>
        <begin position="672"/>
        <end position="692"/>
    </location>
</feature>
<dbReference type="InterPro" id="IPR009459">
    <property type="entry name" value="MucBP_dom"/>
</dbReference>
<feature type="signal peptide" evidence="8">
    <location>
        <begin position="1"/>
        <end position="27"/>
    </location>
</feature>
<dbReference type="InterPro" id="IPR019931">
    <property type="entry name" value="LPXTG_anchor"/>
</dbReference>
<dbReference type="PROSITE" id="PS50847">
    <property type="entry name" value="GRAM_POS_ANCHORING"/>
    <property type="match status" value="1"/>
</dbReference>
<feature type="chain" id="PRO_5004360280" evidence="8">
    <location>
        <begin position="28"/>
        <end position="698"/>
    </location>
</feature>
<dbReference type="RefSeq" id="WP_010829176.1">
    <property type="nucleotide sequence ID" value="NZ_KB944870.1"/>
</dbReference>
<dbReference type="PATRIC" id="fig|1169311.3.peg.2962"/>
<evidence type="ECO:0000256" key="6">
    <source>
        <dbReference type="SAM" id="MobiDB-lite"/>
    </source>
</evidence>
<keyword evidence="2" id="KW-0964">Secreted</keyword>
<dbReference type="Gene3D" id="2.60.40.10">
    <property type="entry name" value="Immunoglobulins"/>
    <property type="match status" value="1"/>
</dbReference>
<evidence type="ECO:0000256" key="2">
    <source>
        <dbReference type="ARBA" id="ARBA00022525"/>
    </source>
</evidence>
<feature type="region of interest" description="Disordered" evidence="6">
    <location>
        <begin position="31"/>
        <end position="91"/>
    </location>
</feature>
<dbReference type="Proteomes" id="UP000013638">
    <property type="component" value="Unassembled WGS sequence"/>
</dbReference>
<evidence type="ECO:0000256" key="4">
    <source>
        <dbReference type="ARBA" id="ARBA00022737"/>
    </source>
</evidence>
<dbReference type="Pfam" id="PF00746">
    <property type="entry name" value="Gram_pos_anchor"/>
    <property type="match status" value="1"/>
</dbReference>
<keyword evidence="3 8" id="KW-0732">Signal</keyword>
<keyword evidence="4" id="KW-0677">Repeat</keyword>
<reference evidence="10 11" key="1">
    <citation type="submission" date="2013-02" db="EMBL/GenBank/DDBJ databases">
        <title>The Genome Sequence of Enterococcus faecalis ATCC_6055.</title>
        <authorList>
            <consortium name="The Broad Institute Genome Sequencing Platform"/>
            <consortium name="The Broad Institute Genome Sequencing Center for Infectious Disease"/>
            <person name="Earl A.M."/>
            <person name="Gilmore M.S."/>
            <person name="Lebreton F."/>
            <person name="Walker B."/>
            <person name="Young S.K."/>
            <person name="Zeng Q."/>
            <person name="Gargeya S."/>
            <person name="Fitzgerald M."/>
            <person name="Haas B."/>
            <person name="Abouelleil A."/>
            <person name="Alvarado L."/>
            <person name="Arachchi H.M."/>
            <person name="Berlin A.M."/>
            <person name="Chapman S.B."/>
            <person name="Dewar J."/>
            <person name="Goldberg J."/>
            <person name="Griggs A."/>
            <person name="Gujja S."/>
            <person name="Hansen M."/>
            <person name="Howarth C."/>
            <person name="Imamovic A."/>
            <person name="Larimer J."/>
            <person name="McCowan C."/>
            <person name="Murphy C."/>
            <person name="Neiman D."/>
            <person name="Pearson M."/>
            <person name="Priest M."/>
            <person name="Roberts A."/>
            <person name="Saif S."/>
            <person name="Shea T."/>
            <person name="Sisk P."/>
            <person name="Sykes S."/>
            <person name="Wortman J."/>
            <person name="Nusbaum C."/>
            <person name="Birren B."/>
        </authorList>
    </citation>
    <scope>NUCLEOTIDE SEQUENCE [LARGE SCALE GENOMIC DNA]</scope>
    <source>
        <strain evidence="10 11">ATCC 6055</strain>
    </source>
</reference>
<feature type="compositionally biased region" description="Basic and acidic residues" evidence="6">
    <location>
        <begin position="38"/>
        <end position="51"/>
    </location>
</feature>
<evidence type="ECO:0000259" key="9">
    <source>
        <dbReference type="PROSITE" id="PS50847"/>
    </source>
</evidence>
<dbReference type="InterPro" id="IPR013783">
    <property type="entry name" value="Ig-like_fold"/>
</dbReference>
<proteinExistence type="predicted"/>
<dbReference type="Pfam" id="PF06458">
    <property type="entry name" value="MucBP"/>
    <property type="match status" value="2"/>
</dbReference>
<dbReference type="Gene3D" id="3.10.20.320">
    <property type="entry name" value="Putative peptidoglycan bound protein (lpxtg motif)"/>
    <property type="match status" value="2"/>
</dbReference>
<keyword evidence="7" id="KW-1133">Transmembrane helix</keyword>